<proteinExistence type="inferred from homology"/>
<organism evidence="7 8">
    <name type="scientific">Plectosphaerella cucumerina</name>
    <dbReference type="NCBI Taxonomy" id="40658"/>
    <lineage>
        <taxon>Eukaryota</taxon>
        <taxon>Fungi</taxon>
        <taxon>Dikarya</taxon>
        <taxon>Ascomycota</taxon>
        <taxon>Pezizomycotina</taxon>
        <taxon>Sordariomycetes</taxon>
        <taxon>Hypocreomycetidae</taxon>
        <taxon>Glomerellales</taxon>
        <taxon>Plectosphaerellaceae</taxon>
        <taxon>Plectosphaerella</taxon>
    </lineage>
</organism>
<evidence type="ECO:0000313" key="7">
    <source>
        <dbReference type="EMBL" id="KAH7375569.1"/>
    </source>
</evidence>
<evidence type="ECO:0000256" key="4">
    <source>
        <dbReference type="ARBA" id="ARBA00023062"/>
    </source>
</evidence>
<comment type="cofactor">
    <cofactor evidence="5">
        <name>FAD</name>
        <dbReference type="ChEBI" id="CHEBI:57692"/>
    </cofactor>
</comment>
<comment type="function">
    <text evidence="5">Converts proline to delta-1-pyrroline-5-carboxylate.</text>
</comment>
<comment type="catalytic activity">
    <reaction evidence="5">
        <text>L-proline + a quinone = (S)-1-pyrroline-5-carboxylate + a quinol + H(+)</text>
        <dbReference type="Rhea" id="RHEA:23784"/>
        <dbReference type="ChEBI" id="CHEBI:15378"/>
        <dbReference type="ChEBI" id="CHEBI:17388"/>
        <dbReference type="ChEBI" id="CHEBI:24646"/>
        <dbReference type="ChEBI" id="CHEBI:60039"/>
        <dbReference type="ChEBI" id="CHEBI:132124"/>
        <dbReference type="EC" id="1.5.5.2"/>
    </reaction>
</comment>
<protein>
    <recommendedName>
        <fullName evidence="2 5">Proline dehydrogenase</fullName>
        <ecNumber evidence="2 5">1.5.5.2</ecNumber>
    </recommendedName>
</protein>
<dbReference type="Pfam" id="PF01619">
    <property type="entry name" value="Pro_dh"/>
    <property type="match status" value="1"/>
</dbReference>
<dbReference type="GO" id="GO:0071949">
    <property type="term" value="F:FAD binding"/>
    <property type="evidence" value="ECO:0007669"/>
    <property type="project" value="TreeGrafter"/>
</dbReference>
<sequence>MARLPTKNLLRSLALTELMTQGWLLRPSIAFMGLIANSKSAFLNADKNPILNRLLRWTVYNHFCAGTNPREVRQSIAEHKQMGYQGVILNHAKEILLEHDDAKGAAVGAEYGPAYYAMIAKWKEYALNGLAMLQPGDFLSLKLTGAGPIIIHALQAKGPIPAAMDEALTEICEAAKKQGSRVWFDAEQTGLQPGVDEWALEMMRRWNRDGQALVYNTIQAYLKASSENADRHITLAAEQGWTVAIKLVRGAYIEQEPRAMIHDTKEDTDRNYDAIADSLLSRRLPAEAAARGLEPPAAALFLATHNAPSTARACETHRARLLAGQPTCALECGQLVGMADELGCELIENYEREVVDAAVARGSVPRAFKYLTWGTVGECMGYLHRRAIENSGAVEASKHMVASLRAELRRRMFG</sequence>
<dbReference type="GO" id="GO:0010133">
    <property type="term" value="P:L-proline catabolic process to L-glutamate"/>
    <property type="evidence" value="ECO:0007669"/>
    <property type="project" value="TreeGrafter"/>
</dbReference>
<comment type="caution">
    <text evidence="7">The sequence shown here is derived from an EMBL/GenBank/DDBJ whole genome shotgun (WGS) entry which is preliminary data.</text>
</comment>
<comment type="similarity">
    <text evidence="1 5">Belongs to the proline oxidase family.</text>
</comment>
<dbReference type="SUPFAM" id="SSF51730">
    <property type="entry name" value="FAD-linked oxidoreductase"/>
    <property type="match status" value="1"/>
</dbReference>
<dbReference type="AlphaFoldDB" id="A0A8K0TSE3"/>
<dbReference type="PANTHER" id="PTHR13914">
    <property type="entry name" value="PROLINE OXIDASE"/>
    <property type="match status" value="1"/>
</dbReference>
<keyword evidence="8" id="KW-1185">Reference proteome</keyword>
<evidence type="ECO:0000259" key="6">
    <source>
        <dbReference type="Pfam" id="PF01619"/>
    </source>
</evidence>
<dbReference type="InterPro" id="IPR029041">
    <property type="entry name" value="FAD-linked_oxidoreductase-like"/>
</dbReference>
<keyword evidence="3 5" id="KW-0560">Oxidoreductase</keyword>
<dbReference type="GO" id="GO:0004657">
    <property type="term" value="F:proline dehydrogenase activity"/>
    <property type="evidence" value="ECO:0007669"/>
    <property type="project" value="UniProtKB-EC"/>
</dbReference>
<evidence type="ECO:0000256" key="5">
    <source>
        <dbReference type="RuleBase" id="RU364054"/>
    </source>
</evidence>
<dbReference type="OrthoDB" id="5464at2759"/>
<dbReference type="PANTHER" id="PTHR13914:SF34">
    <property type="entry name" value="PROLINE DEHYDROGENASE"/>
    <property type="match status" value="1"/>
</dbReference>
<feature type="domain" description="Proline dehydrogenase" evidence="6">
    <location>
        <begin position="73"/>
        <end position="395"/>
    </location>
</feature>
<accession>A0A8K0TSE3</accession>
<evidence type="ECO:0000313" key="8">
    <source>
        <dbReference type="Proteomes" id="UP000813385"/>
    </source>
</evidence>
<dbReference type="GO" id="GO:0005739">
    <property type="term" value="C:mitochondrion"/>
    <property type="evidence" value="ECO:0007669"/>
    <property type="project" value="TreeGrafter"/>
</dbReference>
<dbReference type="Proteomes" id="UP000813385">
    <property type="component" value="Unassembled WGS sequence"/>
</dbReference>
<evidence type="ECO:0000256" key="3">
    <source>
        <dbReference type="ARBA" id="ARBA00023002"/>
    </source>
</evidence>
<keyword evidence="4 5" id="KW-0642">Proline metabolism</keyword>
<dbReference type="Gene3D" id="3.20.20.220">
    <property type="match status" value="1"/>
</dbReference>
<gene>
    <name evidence="7" type="ORF">B0T11DRAFT_323575</name>
</gene>
<reference evidence="7" key="1">
    <citation type="journal article" date="2021" name="Nat. Commun.">
        <title>Genetic determinants of endophytism in the Arabidopsis root mycobiome.</title>
        <authorList>
            <person name="Mesny F."/>
            <person name="Miyauchi S."/>
            <person name="Thiergart T."/>
            <person name="Pickel B."/>
            <person name="Atanasova L."/>
            <person name="Karlsson M."/>
            <person name="Huettel B."/>
            <person name="Barry K.W."/>
            <person name="Haridas S."/>
            <person name="Chen C."/>
            <person name="Bauer D."/>
            <person name="Andreopoulos W."/>
            <person name="Pangilinan J."/>
            <person name="LaButti K."/>
            <person name="Riley R."/>
            <person name="Lipzen A."/>
            <person name="Clum A."/>
            <person name="Drula E."/>
            <person name="Henrissat B."/>
            <person name="Kohler A."/>
            <person name="Grigoriev I.V."/>
            <person name="Martin F.M."/>
            <person name="Hacquard S."/>
        </authorList>
    </citation>
    <scope>NUCLEOTIDE SEQUENCE</scope>
    <source>
        <strain evidence="7">MPI-CAGE-AT-0016</strain>
    </source>
</reference>
<evidence type="ECO:0000256" key="1">
    <source>
        <dbReference type="ARBA" id="ARBA00005869"/>
    </source>
</evidence>
<name>A0A8K0TSE3_9PEZI</name>
<keyword evidence="5" id="KW-0274">FAD</keyword>
<dbReference type="InterPro" id="IPR002872">
    <property type="entry name" value="Proline_DH_dom"/>
</dbReference>
<dbReference type="InterPro" id="IPR015659">
    <property type="entry name" value="Proline_oxidase"/>
</dbReference>
<dbReference type="EMBL" id="JAGPXD010000001">
    <property type="protein sequence ID" value="KAH7375569.1"/>
    <property type="molecule type" value="Genomic_DNA"/>
</dbReference>
<evidence type="ECO:0000256" key="2">
    <source>
        <dbReference type="ARBA" id="ARBA00012695"/>
    </source>
</evidence>
<dbReference type="EC" id="1.5.5.2" evidence="2 5"/>
<keyword evidence="5" id="KW-0285">Flavoprotein</keyword>